<evidence type="ECO:0000256" key="13">
    <source>
        <dbReference type="ARBA" id="ARBA00061452"/>
    </source>
</evidence>
<dbReference type="InterPro" id="IPR009008">
    <property type="entry name" value="Val/Leu/Ile-tRNA-synth_edit"/>
</dbReference>
<evidence type="ECO:0000256" key="11">
    <source>
        <dbReference type="ARBA" id="ARBA00047552"/>
    </source>
</evidence>
<evidence type="ECO:0000259" key="15">
    <source>
        <dbReference type="Pfam" id="PF08264"/>
    </source>
</evidence>
<dbReference type="InterPro" id="IPR002303">
    <property type="entry name" value="Valyl-tRNA_ligase"/>
</dbReference>
<dbReference type="InterPro" id="IPR009080">
    <property type="entry name" value="tRNAsynth_Ia_anticodon-bd"/>
</dbReference>
<evidence type="ECO:0000256" key="8">
    <source>
        <dbReference type="ARBA" id="ARBA00023146"/>
    </source>
</evidence>
<dbReference type="Gene3D" id="1.10.730.10">
    <property type="entry name" value="Isoleucyl-tRNA Synthetase, Domain 1"/>
    <property type="match status" value="1"/>
</dbReference>
<evidence type="ECO:0000256" key="7">
    <source>
        <dbReference type="ARBA" id="ARBA00022917"/>
    </source>
</evidence>
<dbReference type="OrthoDB" id="23906at2157"/>
<keyword evidence="8" id="KW-0030">Aminoacyl-tRNA synthetase</keyword>
<dbReference type="PANTHER" id="PTHR11946:SF93">
    <property type="entry name" value="VALINE--TRNA LIGASE, CHLOROPLASTIC_MITOCHONDRIAL 2"/>
    <property type="match status" value="1"/>
</dbReference>
<keyword evidence="7" id="KW-0648">Protein biosynthesis</keyword>
<protein>
    <recommendedName>
        <fullName evidence="9">Valine--tRNA ligase</fullName>
        <ecNumber evidence="2">6.1.1.9</ecNumber>
    </recommendedName>
    <alternativeName>
        <fullName evidence="10">Valyl-tRNA synthetase</fullName>
    </alternativeName>
</protein>
<keyword evidence="6" id="KW-0067">ATP-binding</keyword>
<evidence type="ECO:0000256" key="3">
    <source>
        <dbReference type="ARBA" id="ARBA00022490"/>
    </source>
</evidence>
<dbReference type="STRING" id="410359.Pcal_1649"/>
<feature type="domain" description="Aminoacyl-tRNA synthetase class Ia" evidence="14">
    <location>
        <begin position="18"/>
        <end position="569"/>
    </location>
</feature>
<gene>
    <name evidence="16" type="ordered locus">Pcal_1649</name>
</gene>
<dbReference type="GeneID" id="4910227"/>
<dbReference type="InterPro" id="IPR014729">
    <property type="entry name" value="Rossmann-like_a/b/a_fold"/>
</dbReference>
<accession>A3MWP9</accession>
<dbReference type="InterPro" id="IPR033705">
    <property type="entry name" value="Anticodon_Ia_Val"/>
</dbReference>
<evidence type="ECO:0000313" key="16">
    <source>
        <dbReference type="EMBL" id="ABO09066.1"/>
    </source>
</evidence>
<keyword evidence="4 16" id="KW-0436">Ligase</keyword>
<dbReference type="Gene3D" id="3.40.50.620">
    <property type="entry name" value="HUPs"/>
    <property type="match status" value="2"/>
</dbReference>
<reference evidence="16" key="1">
    <citation type="submission" date="2007-02" db="EMBL/GenBank/DDBJ databases">
        <title>Complete sequence of Pyrobaculum calidifontis JCM 11548.</title>
        <authorList>
            <consortium name="US DOE Joint Genome Institute"/>
            <person name="Copeland A."/>
            <person name="Lucas S."/>
            <person name="Lapidus A."/>
            <person name="Barry K."/>
            <person name="Glavina del Rio T."/>
            <person name="Dalin E."/>
            <person name="Tice H."/>
            <person name="Pitluck S."/>
            <person name="Chain P."/>
            <person name="Malfatti S."/>
            <person name="Shin M."/>
            <person name="Vergez L."/>
            <person name="Schmutz J."/>
            <person name="Larimer F."/>
            <person name="Land M."/>
            <person name="Hauser L."/>
            <person name="Kyrpides N."/>
            <person name="Mikhailova N."/>
            <person name="Cozen A.E."/>
            <person name="Fitz-Gibbon S.T."/>
            <person name="House C.H."/>
            <person name="Saltikov C."/>
            <person name="Lowe T.M."/>
            <person name="Richardson P."/>
        </authorList>
    </citation>
    <scope>NUCLEOTIDE SEQUENCE [LARGE SCALE GENOMIC DNA]</scope>
    <source>
        <strain evidence="16">JCM 11548</strain>
    </source>
</reference>
<dbReference type="InterPro" id="IPR002300">
    <property type="entry name" value="aa-tRNA-synth_Ia"/>
</dbReference>
<dbReference type="FunFam" id="3.40.50.620:FF:000362">
    <property type="entry name" value="Valyl-tRNA synthetase"/>
    <property type="match status" value="1"/>
</dbReference>
<comment type="catalytic activity">
    <reaction evidence="11">
        <text>tRNA(Val) + L-valine + ATP = L-valyl-tRNA(Val) + AMP + diphosphate</text>
        <dbReference type="Rhea" id="RHEA:10704"/>
        <dbReference type="Rhea" id="RHEA-COMP:9672"/>
        <dbReference type="Rhea" id="RHEA-COMP:9708"/>
        <dbReference type="ChEBI" id="CHEBI:30616"/>
        <dbReference type="ChEBI" id="CHEBI:33019"/>
        <dbReference type="ChEBI" id="CHEBI:57762"/>
        <dbReference type="ChEBI" id="CHEBI:78442"/>
        <dbReference type="ChEBI" id="CHEBI:78537"/>
        <dbReference type="ChEBI" id="CHEBI:456215"/>
        <dbReference type="EC" id="6.1.1.9"/>
    </reaction>
</comment>
<comment type="subcellular location">
    <subcellularLocation>
        <location evidence="1">Cytoplasm</location>
    </subcellularLocation>
</comment>
<keyword evidence="17" id="KW-1185">Reference proteome</keyword>
<evidence type="ECO:0000259" key="14">
    <source>
        <dbReference type="Pfam" id="PF00133"/>
    </source>
</evidence>
<dbReference type="GO" id="GO:0002161">
    <property type="term" value="F:aminoacyl-tRNA deacylase activity"/>
    <property type="evidence" value="ECO:0007669"/>
    <property type="project" value="InterPro"/>
</dbReference>
<sequence>MVSKLPTRWDIRWEEELIATWEKEGRFKTKVRGDRPVFVIDTPPPYLSSNRPHIGQTASYAHFDMIARFLRMRGVDVVFPFYLDRNGLPIEVQVEKKYGIVAHEVPREQFIKLCKEELDRYEGEFVSSLRRWGLSFDYWPQGTDSPEYRRMTQKTFIDLWHRGLVYEAERPTPWCPRCRTALAEPEIEYKEEETYLNYIKFRVKETGEDIVIATTRPELLPATVAVIFHPEDDRYKRLEGLHAVVPPEGQVVPILPHRAANPKFGTGLVMISTFGDTRDLMIVNELKLPIRIVVDEAGRIKEGRYAGLTVREARAKIVEDLKREGLLVKQERLVHNVPVCWRCKTPLEIIVTRELFIRQVEFKEKLVELAQRMEFKPPEYRQVLIDWIRSLELDWPVSRRRYYATEIPIWWCIKPNGERVPILPKGGEYYVPWRQEPPPEVKEQCKDGVLEGDTRVFDTWMDSSISWMYASGVTKEFNVFPKVYPHSIMRPQGYDIIRTWLYYSLLRAFLLFGDIPFKYVRINGMGLDEKGEAMHKSKGNVIDLLAPVEKYGADAVRFWAAAAGKLGSDYRYNENVIREGKEFVTKVWNIARFVTSFPKPQGTPSLTPVDKAILAKLYDVAKRAIAAYSDFDVYEPAHLLYNFIWHEFADHYIELAKSRAYNRGGEFAKEEQEAAIYTLHTVMAYSFKLLAPIMPFVTDKIWREVYGRSIHDEAIEDPPEAWREGDAQLFDMVKAINSAVWRYKNRKGLSLADPLDRPLCVPEKALAASKDLKYTHKVPEVKAGPCKEPIDEEGLASLD</sequence>
<dbReference type="Proteomes" id="UP000001431">
    <property type="component" value="Chromosome"/>
</dbReference>
<evidence type="ECO:0000256" key="9">
    <source>
        <dbReference type="ARBA" id="ARBA00024407"/>
    </source>
</evidence>
<dbReference type="SUPFAM" id="SSF47323">
    <property type="entry name" value="Anticodon-binding domain of a subclass of class I aminoacyl-tRNA synthetases"/>
    <property type="match status" value="1"/>
</dbReference>
<dbReference type="KEGG" id="pcl:Pcal_1649"/>
<evidence type="ECO:0000256" key="1">
    <source>
        <dbReference type="ARBA" id="ARBA00004496"/>
    </source>
</evidence>
<dbReference type="PANTHER" id="PTHR11946">
    <property type="entry name" value="VALYL-TRNA SYNTHETASES"/>
    <property type="match status" value="1"/>
</dbReference>
<evidence type="ECO:0000313" key="17">
    <source>
        <dbReference type="Proteomes" id="UP000001431"/>
    </source>
</evidence>
<dbReference type="Pfam" id="PF08264">
    <property type="entry name" value="Anticodon_1"/>
    <property type="match status" value="1"/>
</dbReference>
<evidence type="ECO:0000256" key="12">
    <source>
        <dbReference type="ARBA" id="ARBA00055630"/>
    </source>
</evidence>
<dbReference type="Pfam" id="PF00133">
    <property type="entry name" value="tRNA-synt_1"/>
    <property type="match status" value="1"/>
</dbReference>
<feature type="domain" description="Methionyl/Valyl/Leucyl/Isoleucyl-tRNA synthetase anticodon-binding" evidence="15">
    <location>
        <begin position="610"/>
        <end position="755"/>
    </location>
</feature>
<evidence type="ECO:0000256" key="10">
    <source>
        <dbReference type="ARBA" id="ARBA00029936"/>
    </source>
</evidence>
<dbReference type="SUPFAM" id="SSF50677">
    <property type="entry name" value="ValRS/IleRS/LeuRS editing domain"/>
    <property type="match status" value="1"/>
</dbReference>
<dbReference type="eggNOG" id="arCOG00808">
    <property type="taxonomic scope" value="Archaea"/>
</dbReference>
<dbReference type="EC" id="6.1.1.9" evidence="2"/>
<dbReference type="InterPro" id="IPR013155">
    <property type="entry name" value="M/V/L/I-tRNA-synth_anticd-bd"/>
</dbReference>
<comment type="similarity">
    <text evidence="13">Belongs to the class-I aminoacyl-tRNA synthetase family. ValS type 2 subfamily.</text>
</comment>
<dbReference type="PRINTS" id="PR00986">
    <property type="entry name" value="TRNASYNTHVAL"/>
</dbReference>
<comment type="function">
    <text evidence="12">Catalyzes the attachment of valine to tRNA(Val). As ValRS can inadvertently accommodate and process structurally similar amino acids such as threonine, to avoid such errors, it has a 'posttransfer' editing activity that hydrolyzes mischarged Thr-tRNA(Val) in a tRNA-dependent manner.</text>
</comment>
<keyword evidence="5" id="KW-0547">Nucleotide-binding</keyword>
<dbReference type="GO" id="GO:0004832">
    <property type="term" value="F:valine-tRNA ligase activity"/>
    <property type="evidence" value="ECO:0007669"/>
    <property type="project" value="UniProtKB-EC"/>
</dbReference>
<dbReference type="EMBL" id="CP000561">
    <property type="protein sequence ID" value="ABO09066.1"/>
    <property type="molecule type" value="Genomic_DNA"/>
</dbReference>
<proteinExistence type="inferred from homology"/>
<dbReference type="FunFam" id="3.40.50.620:FF:000192">
    <property type="entry name" value="Valine--tRNA ligase"/>
    <property type="match status" value="1"/>
</dbReference>
<dbReference type="SUPFAM" id="SSF52374">
    <property type="entry name" value="Nucleotidylyl transferase"/>
    <property type="match status" value="1"/>
</dbReference>
<dbReference type="RefSeq" id="WP_011850325.1">
    <property type="nucleotide sequence ID" value="NC_009073.1"/>
</dbReference>
<keyword evidence="3" id="KW-0963">Cytoplasm</keyword>
<dbReference type="GO" id="GO:0005524">
    <property type="term" value="F:ATP binding"/>
    <property type="evidence" value="ECO:0007669"/>
    <property type="project" value="UniProtKB-KW"/>
</dbReference>
<dbReference type="HOGENOM" id="CLU_001493_0_2_2"/>
<dbReference type="AlphaFoldDB" id="A3MWP9"/>
<evidence type="ECO:0000256" key="6">
    <source>
        <dbReference type="ARBA" id="ARBA00022840"/>
    </source>
</evidence>
<name>A3MWP9_PYRCJ</name>
<evidence type="ECO:0000256" key="4">
    <source>
        <dbReference type="ARBA" id="ARBA00022598"/>
    </source>
</evidence>
<dbReference type="NCBIfam" id="NF009687">
    <property type="entry name" value="PRK13208.1"/>
    <property type="match status" value="1"/>
</dbReference>
<evidence type="ECO:0000256" key="5">
    <source>
        <dbReference type="ARBA" id="ARBA00022741"/>
    </source>
</evidence>
<dbReference type="GO" id="GO:0006438">
    <property type="term" value="P:valyl-tRNA aminoacylation"/>
    <property type="evidence" value="ECO:0007669"/>
    <property type="project" value="InterPro"/>
</dbReference>
<dbReference type="GO" id="GO:0005829">
    <property type="term" value="C:cytosol"/>
    <property type="evidence" value="ECO:0007669"/>
    <property type="project" value="TreeGrafter"/>
</dbReference>
<dbReference type="CDD" id="cd07962">
    <property type="entry name" value="Anticodon_Ia_Val"/>
    <property type="match status" value="1"/>
</dbReference>
<evidence type="ECO:0000256" key="2">
    <source>
        <dbReference type="ARBA" id="ARBA00013169"/>
    </source>
</evidence>
<organism evidence="16 17">
    <name type="scientific">Pyrobaculum calidifontis (strain DSM 21063 / JCM 11548 / VA1)</name>
    <dbReference type="NCBI Taxonomy" id="410359"/>
    <lineage>
        <taxon>Archaea</taxon>
        <taxon>Thermoproteota</taxon>
        <taxon>Thermoprotei</taxon>
        <taxon>Thermoproteales</taxon>
        <taxon>Thermoproteaceae</taxon>
        <taxon>Pyrobaculum</taxon>
    </lineage>
</organism>